<evidence type="ECO:0000313" key="2">
    <source>
        <dbReference type="Proteomes" id="UP001354989"/>
    </source>
</evidence>
<keyword evidence="1" id="KW-0614">Plasmid</keyword>
<keyword evidence="2" id="KW-1185">Reference proteome</keyword>
<protein>
    <submittedName>
        <fullName evidence="1">Uncharacterized protein</fullName>
    </submittedName>
</protein>
<accession>A0ABM7VN22</accession>
<reference evidence="1 2" key="1">
    <citation type="submission" date="2021-12" db="EMBL/GenBank/DDBJ databases">
        <title>Genome sequencing of bacteria with rrn-lacking chromosome and rrn-plasmid.</title>
        <authorList>
            <person name="Anda M."/>
            <person name="Iwasaki W."/>
        </authorList>
    </citation>
    <scope>NUCLEOTIDE SEQUENCE [LARGE SCALE GENOMIC DNA]</scope>
    <source>
        <strain evidence="1 2">NBRC 101262</strain>
        <plasmid evidence="1 2">pPP9</plasmid>
    </source>
</reference>
<name>A0ABM7VN22_9BACT</name>
<gene>
    <name evidence="1" type="ORF">PEPS_46550</name>
</gene>
<dbReference type="EMBL" id="AP025301">
    <property type="protein sequence ID" value="BDD02375.1"/>
    <property type="molecule type" value="Genomic_DNA"/>
</dbReference>
<evidence type="ECO:0000313" key="1">
    <source>
        <dbReference type="EMBL" id="BDD02375.1"/>
    </source>
</evidence>
<sequence length="178" mass="20074">MKNINYFLKSLFLSVFLLSYSLCIGQVSLFRETTTRVVEINGSYIDVTFSINADDDVYPSNGNYTVSYSTSVYNPSGGATTLSTLGDITFFFNHNIYQNYFGTWIDHYSSANYSGSFKVRMPACGDKDITTNVGLAYSSLSNIFKKHVHELSSHLNAHHCFCHGFLIFDFCHFYGVKS</sequence>
<dbReference type="Proteomes" id="UP001354989">
    <property type="component" value="Plasmid pPP9"/>
</dbReference>
<organism evidence="1 2">
    <name type="scientific">Persicobacter psychrovividus</name>
    <dbReference type="NCBI Taxonomy" id="387638"/>
    <lineage>
        <taxon>Bacteria</taxon>
        <taxon>Pseudomonadati</taxon>
        <taxon>Bacteroidota</taxon>
        <taxon>Cytophagia</taxon>
        <taxon>Cytophagales</taxon>
        <taxon>Persicobacteraceae</taxon>
        <taxon>Persicobacter</taxon>
    </lineage>
</organism>
<proteinExistence type="predicted"/>
<geneLocation type="plasmid" evidence="1 2">
    <name>pPP9</name>
</geneLocation>